<name>A0A146G5J1_TERSA</name>
<reference evidence="3" key="1">
    <citation type="journal article" date="2017" name="Genome Announc.">
        <title>Draft Genome Sequence of Terrimicrobium sacchariphilum NM-5T, a Facultative Anaerobic Soil Bacterium of the Class Spartobacteria.</title>
        <authorList>
            <person name="Qiu Y.L."/>
            <person name="Tourlousse D.M."/>
            <person name="Matsuura N."/>
            <person name="Ohashi A."/>
            <person name="Sekiguchi Y."/>
        </authorList>
    </citation>
    <scope>NUCLEOTIDE SEQUENCE [LARGE SCALE GENOMIC DNA]</scope>
    <source>
        <strain evidence="3">NM-5</strain>
    </source>
</reference>
<dbReference type="CDD" id="cd05233">
    <property type="entry name" value="SDR_c"/>
    <property type="match status" value="1"/>
</dbReference>
<dbReference type="InterPro" id="IPR002347">
    <property type="entry name" value="SDR_fam"/>
</dbReference>
<dbReference type="Gene3D" id="3.40.50.720">
    <property type="entry name" value="NAD(P)-binding Rossmann-like Domain"/>
    <property type="match status" value="1"/>
</dbReference>
<dbReference type="Pfam" id="PF00106">
    <property type="entry name" value="adh_short"/>
    <property type="match status" value="1"/>
</dbReference>
<evidence type="ECO:0000313" key="2">
    <source>
        <dbReference type="EMBL" id="GAT32088.1"/>
    </source>
</evidence>
<dbReference type="SUPFAM" id="SSF51735">
    <property type="entry name" value="NAD(P)-binding Rossmann-fold domains"/>
    <property type="match status" value="1"/>
</dbReference>
<dbReference type="InterPro" id="IPR036291">
    <property type="entry name" value="NAD(P)-bd_dom_sf"/>
</dbReference>
<protein>
    <submittedName>
        <fullName evidence="2">NAD(P)-dependent dehydrogenase, short-chain alcohol dehydrogenase family</fullName>
    </submittedName>
</protein>
<dbReference type="AlphaFoldDB" id="A0A146G5J1"/>
<dbReference type="Proteomes" id="UP000076023">
    <property type="component" value="Unassembled WGS sequence"/>
</dbReference>
<comment type="similarity">
    <text evidence="1">Belongs to the short-chain dehydrogenases/reductases (SDR) family.</text>
</comment>
<dbReference type="FunFam" id="3.40.50.720:FF:000084">
    <property type="entry name" value="Short-chain dehydrogenase reductase"/>
    <property type="match status" value="1"/>
</dbReference>
<proteinExistence type="inferred from homology"/>
<organism evidence="2 3">
    <name type="scientific">Terrimicrobium sacchariphilum</name>
    <dbReference type="NCBI Taxonomy" id="690879"/>
    <lineage>
        <taxon>Bacteria</taxon>
        <taxon>Pseudomonadati</taxon>
        <taxon>Verrucomicrobiota</taxon>
        <taxon>Terrimicrobiia</taxon>
        <taxon>Terrimicrobiales</taxon>
        <taxon>Terrimicrobiaceae</taxon>
        <taxon>Terrimicrobium</taxon>
    </lineage>
</organism>
<evidence type="ECO:0000256" key="1">
    <source>
        <dbReference type="ARBA" id="ARBA00006484"/>
    </source>
</evidence>
<accession>A0A146G5J1</accession>
<gene>
    <name evidence="2" type="ORF">TSACC_2485</name>
</gene>
<dbReference type="STRING" id="690879.TSACC_2485"/>
<dbReference type="OrthoDB" id="9804774at2"/>
<comment type="caution">
    <text evidence="2">The sequence shown here is derived from an EMBL/GenBank/DDBJ whole genome shotgun (WGS) entry which is preliminary data.</text>
</comment>
<evidence type="ECO:0000313" key="3">
    <source>
        <dbReference type="Proteomes" id="UP000076023"/>
    </source>
</evidence>
<dbReference type="RefSeq" id="WP_075077940.1">
    <property type="nucleotide sequence ID" value="NZ_BDCO01000002.1"/>
</dbReference>
<dbReference type="PRINTS" id="PR00081">
    <property type="entry name" value="GDHRDH"/>
</dbReference>
<sequence>MDLLLQDKLVLVTGSTAGIGFAIAEVFAAEGARVIINGRSEERVAAASASILKKYPQAHLESLVADLATAGAVEETIKRFPTVDVLVNNLGVYGPKNFEDLSDEEWLSIIETNFLSGVRLCRHYLPAMKKPNWGRILFLSSESGVNIPVEMIHYGVTKTMQIALARGLAETTIGTGVTVNSVLPGPTRSEGVEKFIADMAEKDGKTTAEVEKDFFATVRPSSLIQRFATVHEVATTVAYLASPLAAATNGAAVRAEGGLLRSIL</sequence>
<keyword evidence="3" id="KW-1185">Reference proteome</keyword>
<dbReference type="InParanoid" id="A0A146G5J1"/>
<dbReference type="InterPro" id="IPR050259">
    <property type="entry name" value="SDR"/>
</dbReference>
<dbReference type="PANTHER" id="PTHR42879">
    <property type="entry name" value="3-OXOACYL-(ACYL-CARRIER-PROTEIN) REDUCTASE"/>
    <property type="match status" value="1"/>
</dbReference>
<dbReference type="EMBL" id="BDCO01000002">
    <property type="protein sequence ID" value="GAT32088.1"/>
    <property type="molecule type" value="Genomic_DNA"/>
</dbReference>